<sequence>METKEQQLTAKEHKDIARIDQDAKHTHGWYVRIRFQGKTKTKFFSDKKCGGSEIALDLAISWRNTTEKSLGKIRTDKRLVTTTNTGTGVVGVRLNEKTNKYDVSWLTPEGKQGKTSVSIRKHGKEAAFIRACTIRHEKERLRLGGDY</sequence>
<proteinExistence type="predicted"/>
<dbReference type="KEGG" id="dsf:UWK_03580"/>
<dbReference type="AlphaFoldDB" id="M1NKH3"/>
<dbReference type="EMBL" id="CP003986">
    <property type="protein sequence ID" value="AGF80089.1"/>
    <property type="molecule type" value="Genomic_DNA"/>
</dbReference>
<evidence type="ECO:0000313" key="1">
    <source>
        <dbReference type="EMBL" id="AGF80089.1"/>
    </source>
</evidence>
<dbReference type="RefSeq" id="WP_015405771.1">
    <property type="nucleotide sequence ID" value="NC_020305.1"/>
</dbReference>
<dbReference type="PATRIC" id="fig|1167006.5.peg.3846"/>
<gene>
    <name evidence="1" type="ordered locus">UWK_03580</name>
</gene>
<dbReference type="Gene3D" id="1.20.5.2050">
    <property type="match status" value="1"/>
</dbReference>
<reference evidence="2" key="1">
    <citation type="journal article" date="2013" name="Stand. Genomic Sci.">
        <title>Complete genome sequence of Desulfocapsa sulfexigens, a marine deltaproteobacterium specialized in disproportionating inorganic sulfur compounds.</title>
        <authorList>
            <person name="Finster K.W."/>
            <person name="Kjeldsen K.U."/>
            <person name="Kube M."/>
            <person name="Reinhardt R."/>
            <person name="Mussmann M."/>
            <person name="Amann R."/>
            <person name="Schreiber L."/>
        </authorList>
    </citation>
    <scope>NUCLEOTIDE SEQUENCE [LARGE SCALE GENOMIC DNA]</scope>
    <source>
        <strain evidence="2">DSM 10523 / SB164P1</strain>
        <plasmid evidence="2">pDESSD</plasmid>
    </source>
</reference>
<keyword evidence="1" id="KW-0614">Plasmid</keyword>
<keyword evidence="2" id="KW-1185">Reference proteome</keyword>
<dbReference type="HOGENOM" id="CLU_114860_0_0_7"/>
<name>M1NKH3_DESSD</name>
<dbReference type="Proteomes" id="UP000011721">
    <property type="component" value="Plasmid unnamed"/>
</dbReference>
<dbReference type="OrthoDB" id="154347at2"/>
<evidence type="ECO:0000313" key="2">
    <source>
        <dbReference type="Proteomes" id="UP000011721"/>
    </source>
</evidence>
<organism evidence="1 2">
    <name type="scientific">Desulfocapsa sulfexigens (strain DSM 10523 / SB164P1)</name>
    <dbReference type="NCBI Taxonomy" id="1167006"/>
    <lineage>
        <taxon>Bacteria</taxon>
        <taxon>Pseudomonadati</taxon>
        <taxon>Thermodesulfobacteriota</taxon>
        <taxon>Desulfobulbia</taxon>
        <taxon>Desulfobulbales</taxon>
        <taxon>Desulfocapsaceae</taxon>
        <taxon>Desulfocapsa</taxon>
    </lineage>
</organism>
<protein>
    <submittedName>
        <fullName evidence="1">AP2 domain-containing protein</fullName>
    </submittedName>
</protein>
<accession>M1NKH3</accession>
<geneLocation type="plasmid" evidence="2">
    <name>pDESSD</name>
</geneLocation>